<reference evidence="4" key="3">
    <citation type="submission" date="2025-08" db="UniProtKB">
        <authorList>
            <consortium name="Ensembl"/>
        </authorList>
    </citation>
    <scope>IDENTIFICATION</scope>
    <source>
        <strain evidence="4">HSOK</strain>
    </source>
</reference>
<feature type="signal peptide" evidence="2">
    <location>
        <begin position="1"/>
        <end position="37"/>
    </location>
</feature>
<reference key="1">
    <citation type="journal article" date="2007" name="Nature">
        <title>The medaka draft genome and insights into vertebrate genome evolution.</title>
        <authorList>
            <person name="Kasahara M."/>
            <person name="Naruse K."/>
            <person name="Sasaki S."/>
            <person name="Nakatani Y."/>
            <person name="Qu W."/>
            <person name="Ahsan B."/>
            <person name="Yamada T."/>
            <person name="Nagayasu Y."/>
            <person name="Doi K."/>
            <person name="Kasai Y."/>
            <person name="Jindo T."/>
            <person name="Kobayashi D."/>
            <person name="Shimada A."/>
            <person name="Toyoda A."/>
            <person name="Kuroki Y."/>
            <person name="Fujiyama A."/>
            <person name="Sasaki T."/>
            <person name="Shimizu A."/>
            <person name="Asakawa S."/>
            <person name="Shimizu N."/>
            <person name="Hashimoto S."/>
            <person name="Yang J."/>
            <person name="Lee Y."/>
            <person name="Matsushima K."/>
            <person name="Sugano S."/>
            <person name="Sakaizumi M."/>
            <person name="Narita T."/>
            <person name="Ohishi K."/>
            <person name="Haga S."/>
            <person name="Ohta F."/>
            <person name="Nomoto H."/>
            <person name="Nogata K."/>
            <person name="Morishita T."/>
            <person name="Endo T."/>
            <person name="Shin-I T."/>
            <person name="Takeda H."/>
            <person name="Morishita S."/>
            <person name="Kohara Y."/>
        </authorList>
    </citation>
    <scope>NUCLEOTIDE SEQUENCE [LARGE SCALE GENOMIC DNA]</scope>
    <source>
        <strain>Hd-rR</strain>
    </source>
</reference>
<dbReference type="Gene3D" id="2.60.40.2440">
    <property type="entry name" value="Carbohydrate binding type-21 domain"/>
    <property type="match status" value="1"/>
</dbReference>
<evidence type="ECO:0000313" key="4">
    <source>
        <dbReference type="Ensembl" id="ENSORLP00015000624.1"/>
    </source>
</evidence>
<organism evidence="4 5">
    <name type="scientific">Oryzias latipes</name>
    <name type="common">Japanese rice fish</name>
    <name type="synonym">Japanese killifish</name>
    <dbReference type="NCBI Taxonomy" id="8090"/>
    <lineage>
        <taxon>Eukaryota</taxon>
        <taxon>Metazoa</taxon>
        <taxon>Chordata</taxon>
        <taxon>Craniata</taxon>
        <taxon>Vertebrata</taxon>
        <taxon>Euteleostomi</taxon>
        <taxon>Actinopterygii</taxon>
        <taxon>Neopterygii</taxon>
        <taxon>Teleostei</taxon>
        <taxon>Neoteleostei</taxon>
        <taxon>Acanthomorphata</taxon>
        <taxon>Ovalentaria</taxon>
        <taxon>Atherinomorphae</taxon>
        <taxon>Beloniformes</taxon>
        <taxon>Adrianichthyidae</taxon>
        <taxon>Oryziinae</taxon>
        <taxon>Oryzias</taxon>
    </lineage>
</organism>
<dbReference type="Pfam" id="PF03370">
    <property type="entry name" value="CBM_21"/>
    <property type="match status" value="1"/>
</dbReference>
<dbReference type="PANTHER" id="PTHR12307:SF2">
    <property type="entry name" value="PROTEIN PHOSPHATASE 1 REGULATORY SUBUNIT 3A"/>
    <property type="match status" value="1"/>
</dbReference>
<feature type="domain" description="CBM21" evidence="3">
    <location>
        <begin position="175"/>
        <end position="285"/>
    </location>
</feature>
<reference evidence="4 5" key="2">
    <citation type="submission" date="2017-04" db="EMBL/GenBank/DDBJ databases">
        <title>CpG methylation of centromeres and impact of large insertions on vertebrate speciation.</title>
        <authorList>
            <person name="Ichikawa K."/>
            <person name="Yoshimura J."/>
            <person name="Morishita S."/>
        </authorList>
    </citation>
    <scope>NUCLEOTIDE SEQUENCE</scope>
    <source>
        <strain evidence="4 5">HSOK</strain>
    </source>
</reference>
<name>A0A3P9GYG8_ORYLA</name>
<proteinExistence type="predicted"/>
<accession>A0A3P9GYG8</accession>
<dbReference type="Proteomes" id="UP000265200">
    <property type="component" value="Chromosome 23"/>
</dbReference>
<dbReference type="CDD" id="cd22255">
    <property type="entry name" value="PBD_PPP1R3A"/>
    <property type="match status" value="1"/>
</dbReference>
<feature type="region of interest" description="Disordered" evidence="1">
    <location>
        <begin position="83"/>
        <end position="113"/>
    </location>
</feature>
<evidence type="ECO:0000256" key="2">
    <source>
        <dbReference type="SAM" id="SignalP"/>
    </source>
</evidence>
<feature type="compositionally biased region" description="Acidic residues" evidence="1">
    <location>
        <begin position="96"/>
        <end position="108"/>
    </location>
</feature>
<reference evidence="4" key="4">
    <citation type="submission" date="2025-09" db="UniProtKB">
        <authorList>
            <consortium name="Ensembl"/>
        </authorList>
    </citation>
    <scope>IDENTIFICATION</scope>
    <source>
        <strain evidence="4">HSOK</strain>
    </source>
</reference>
<dbReference type="PANTHER" id="PTHR12307">
    <property type="entry name" value="PROTEIN PHOSPHATASE 1 REGULATORY SUBUNIT"/>
    <property type="match status" value="1"/>
</dbReference>
<evidence type="ECO:0000313" key="5">
    <source>
        <dbReference type="Proteomes" id="UP000265200"/>
    </source>
</evidence>
<evidence type="ECO:0000256" key="1">
    <source>
        <dbReference type="SAM" id="MobiDB-lite"/>
    </source>
</evidence>
<sequence>MFSFGLSLARAQAVTELHLSSHVLFLLPLLLYHCSQACGGGGGGHFGLPSEPDRRAGRADSCLPDRGMEALCVRASGLTLERDGGEGKLEASVDSAMEEEESEEDSEAEPPPVVRRKVSFADAFGLDLVSMKEFDNAEAAEAEVRWPEGGDGGRLSEEFYLTCLFTVPLPPEELDLRLQTQMLELESIELLPGTTTLRGIIRVVNLCYAKNIYVRITLDQWSSHFDMPADYIPGSSDMRTDRFTFSYTLTPPFEKEGNRVEFCLRYETPAGTFWANNKGMNYVLFCHQKQQQPSEVAAGVCDGGRGVVSRS</sequence>
<dbReference type="PROSITE" id="PS51159">
    <property type="entry name" value="CBM21"/>
    <property type="match status" value="1"/>
</dbReference>
<dbReference type="InterPro" id="IPR005036">
    <property type="entry name" value="CBM21_dom"/>
</dbReference>
<dbReference type="Ensembl" id="ENSORLT00015014024.1">
    <property type="protein sequence ID" value="ENSORLP00015000624.1"/>
    <property type="gene ID" value="ENSORLG00015000011.1"/>
</dbReference>
<evidence type="ECO:0000259" key="3">
    <source>
        <dbReference type="PROSITE" id="PS51159"/>
    </source>
</evidence>
<feature type="chain" id="PRO_5018027442" description="CBM21 domain-containing protein" evidence="2">
    <location>
        <begin position="38"/>
        <end position="311"/>
    </location>
</feature>
<dbReference type="AlphaFoldDB" id="A0A3P9GYG8"/>
<keyword evidence="2" id="KW-0732">Signal</keyword>
<dbReference type="InterPro" id="IPR038175">
    <property type="entry name" value="CBM21_dom_sf"/>
</dbReference>
<protein>
    <recommendedName>
        <fullName evidence="3">CBM21 domain-containing protein</fullName>
    </recommendedName>
</protein>
<dbReference type="InterPro" id="IPR050782">
    <property type="entry name" value="PP1_regulatory_subunit_3"/>
</dbReference>